<keyword evidence="9" id="KW-0560">Oxidoreductase</keyword>
<keyword evidence="4 5" id="KW-0274">FAD</keyword>
<dbReference type="Pfam" id="PF05199">
    <property type="entry name" value="GMC_oxred_C"/>
    <property type="match status" value="1"/>
</dbReference>
<comment type="similarity">
    <text evidence="2 6">Belongs to the GMC oxidoreductase family.</text>
</comment>
<dbReference type="EC" id="1.1.99.1" evidence="9"/>
<dbReference type="PANTHER" id="PTHR11552:SF147">
    <property type="entry name" value="CHOLINE DEHYDROGENASE, MITOCHONDRIAL"/>
    <property type="match status" value="1"/>
</dbReference>
<dbReference type="PANTHER" id="PTHR11552">
    <property type="entry name" value="GLUCOSE-METHANOL-CHOLINE GMC OXIDOREDUCTASE"/>
    <property type="match status" value="1"/>
</dbReference>
<dbReference type="GO" id="GO:0050660">
    <property type="term" value="F:flavin adenine dinucleotide binding"/>
    <property type="evidence" value="ECO:0007669"/>
    <property type="project" value="InterPro"/>
</dbReference>
<gene>
    <name evidence="9" type="primary">betA</name>
    <name evidence="9" type="ORF">HMPREF0731_0309</name>
</gene>
<feature type="binding site" evidence="5">
    <location>
        <position position="84"/>
    </location>
    <ligand>
        <name>FAD</name>
        <dbReference type="ChEBI" id="CHEBI:57692"/>
    </ligand>
</feature>
<dbReference type="InterPro" id="IPR012132">
    <property type="entry name" value="GMC_OxRdtase"/>
</dbReference>
<feature type="domain" description="Glucose-methanol-choline oxidoreductase N-terminal" evidence="8">
    <location>
        <begin position="256"/>
        <end position="270"/>
    </location>
</feature>
<keyword evidence="10" id="KW-1185">Reference proteome</keyword>
<evidence type="ECO:0000259" key="8">
    <source>
        <dbReference type="PROSITE" id="PS00624"/>
    </source>
</evidence>
<feature type="binding site" evidence="5">
    <location>
        <begin position="92"/>
        <end position="95"/>
    </location>
    <ligand>
        <name>FAD</name>
        <dbReference type="ChEBI" id="CHEBI:57692"/>
    </ligand>
</feature>
<dbReference type="SUPFAM" id="SSF54373">
    <property type="entry name" value="FAD-linked reductases, C-terminal domain"/>
    <property type="match status" value="1"/>
</dbReference>
<accession>D5RGV0</accession>
<comment type="caution">
    <text evidence="9">The sequence shown here is derived from an EMBL/GenBank/DDBJ whole genome shotgun (WGS) entry which is preliminary data.</text>
</comment>
<evidence type="ECO:0000256" key="3">
    <source>
        <dbReference type="ARBA" id="ARBA00022630"/>
    </source>
</evidence>
<dbReference type="Gene3D" id="3.30.560.10">
    <property type="entry name" value="Glucose Oxidase, domain 3"/>
    <property type="match status" value="1"/>
</dbReference>
<protein>
    <submittedName>
        <fullName evidence="9">GMC oxidoreductase</fullName>
        <ecNumber evidence="9">1.1.99.1</ecNumber>
    </submittedName>
</protein>
<comment type="cofactor">
    <cofactor evidence="1 5">
        <name>FAD</name>
        <dbReference type="ChEBI" id="CHEBI:57692"/>
    </cofactor>
</comment>
<evidence type="ECO:0000313" key="9">
    <source>
        <dbReference type="EMBL" id="EFH13462.1"/>
    </source>
</evidence>
<dbReference type="HOGENOM" id="CLU_002865_7_1_5"/>
<feature type="binding site" evidence="5">
    <location>
        <position position="219"/>
    </location>
    <ligand>
        <name>FAD</name>
        <dbReference type="ChEBI" id="CHEBI:57692"/>
    </ligand>
</feature>
<dbReference type="PIRSF" id="PIRSF000137">
    <property type="entry name" value="Alcohol_oxidase"/>
    <property type="match status" value="1"/>
</dbReference>
<dbReference type="Proteomes" id="UP000005324">
    <property type="component" value="Unassembled WGS sequence"/>
</dbReference>
<evidence type="ECO:0000313" key="10">
    <source>
        <dbReference type="Proteomes" id="UP000005324"/>
    </source>
</evidence>
<sequence length="532" mass="56732">MQESADYIVVGGGSAGCVLAARLSEDPAARVLLLEQGPEDRDPWIHVPAGYARLFASGRYDCGFATEPEAELDGRSIRWPRGRVLGGSGSVNGLVFLRGSPRDFDRWAQAGARGWSHDEVLPYFRRMEDWSGPGGATRGQGGPLPVSPVTRLSQGARAFIAACEAAGLPRNPDMNDGPIDGVMPIQMNVRGGRRVSTARGFLAPARGRPNLRVLTGIEVLRVLVEQGRAVGVAARRDGHAGETEFRAAREVVLSAGAIATPKLLMLSGIGDGAALQSLGIPVRHHSPEVGRNLQDHLIARLAFRTRPAGTVNEIMASRLRLGLTALLYALRRDGPLAVGATEATAFARVTPGAEEAEVQFQFINFSLASTGYVLPRTPGVMINFGQCRPDSRGEIRLRGPAPEDPPLIQANYLSAPQDQAVMLAAARLGRRLGRTRPFADLVLEELGPPQGEDDDAALLDHIRRTGTTVYHPCGSCRMGSDDRAVLDPALRLRGVAGLRVADASVMPLVPSTNIQPAVIMVAERAADLIRAG</sequence>
<reference evidence="9 10" key="1">
    <citation type="submission" date="2010-04" db="EMBL/GenBank/DDBJ databases">
        <authorList>
            <person name="Qin X."/>
            <person name="Bachman B."/>
            <person name="Battles P."/>
            <person name="Bell A."/>
            <person name="Bess C."/>
            <person name="Bickham C."/>
            <person name="Chaboub L."/>
            <person name="Chen D."/>
            <person name="Coyle M."/>
            <person name="Deiros D.R."/>
            <person name="Dinh H."/>
            <person name="Forbes L."/>
            <person name="Fowler G."/>
            <person name="Francisco L."/>
            <person name="Fu Q."/>
            <person name="Gubbala S."/>
            <person name="Hale W."/>
            <person name="Han Y."/>
            <person name="Hemphill L."/>
            <person name="Highlander S.K."/>
            <person name="Hirani K."/>
            <person name="Hogues M."/>
            <person name="Jackson L."/>
            <person name="Jakkamsetti A."/>
            <person name="Javaid M."/>
            <person name="Jiang H."/>
            <person name="Korchina V."/>
            <person name="Kovar C."/>
            <person name="Lara F."/>
            <person name="Lee S."/>
            <person name="Mata R."/>
            <person name="Mathew T."/>
            <person name="Moen C."/>
            <person name="Morales K."/>
            <person name="Munidasa M."/>
            <person name="Nazareth L."/>
            <person name="Ngo R."/>
            <person name="Nguyen L."/>
            <person name="Okwuonu G."/>
            <person name="Ongeri F."/>
            <person name="Patil S."/>
            <person name="Petrosino J."/>
            <person name="Pham C."/>
            <person name="Pham P."/>
            <person name="Pu L.-L."/>
            <person name="Puazo M."/>
            <person name="Raj R."/>
            <person name="Reid J."/>
            <person name="Rouhana J."/>
            <person name="Saada N."/>
            <person name="Shang Y."/>
            <person name="Simmons D."/>
            <person name="Thornton R."/>
            <person name="Warren J."/>
            <person name="Weissenberger G."/>
            <person name="Zhang J."/>
            <person name="Zhang L."/>
            <person name="Zhou C."/>
            <person name="Zhu D."/>
            <person name="Muzny D."/>
            <person name="Worley K."/>
            <person name="Gibbs R."/>
        </authorList>
    </citation>
    <scope>NUCLEOTIDE SEQUENCE [LARGE SCALE GENOMIC DNA]</scope>
    <source>
        <strain evidence="9 10">ATCC 49957</strain>
    </source>
</reference>
<evidence type="ECO:0000256" key="5">
    <source>
        <dbReference type="PIRSR" id="PIRSR000137-2"/>
    </source>
</evidence>
<dbReference type="GO" id="GO:0008812">
    <property type="term" value="F:choline dehydrogenase activity"/>
    <property type="evidence" value="ECO:0007669"/>
    <property type="project" value="UniProtKB-EC"/>
</dbReference>
<dbReference type="AlphaFoldDB" id="D5RGV0"/>
<dbReference type="InterPro" id="IPR036188">
    <property type="entry name" value="FAD/NAD-bd_sf"/>
</dbReference>
<dbReference type="PROSITE" id="PS00624">
    <property type="entry name" value="GMC_OXRED_2"/>
    <property type="match status" value="1"/>
</dbReference>
<feature type="domain" description="Glucose-methanol-choline oxidoreductase N-terminal" evidence="7">
    <location>
        <begin position="82"/>
        <end position="105"/>
    </location>
</feature>
<evidence type="ECO:0000256" key="6">
    <source>
        <dbReference type="RuleBase" id="RU003968"/>
    </source>
</evidence>
<evidence type="ECO:0000256" key="1">
    <source>
        <dbReference type="ARBA" id="ARBA00001974"/>
    </source>
</evidence>
<keyword evidence="3 6" id="KW-0285">Flavoprotein</keyword>
<evidence type="ECO:0000259" key="7">
    <source>
        <dbReference type="PROSITE" id="PS00623"/>
    </source>
</evidence>
<dbReference type="RefSeq" id="WP_007005560.1">
    <property type="nucleotide sequence ID" value="NZ_GG770783.1"/>
</dbReference>
<dbReference type="Gene3D" id="3.50.50.60">
    <property type="entry name" value="FAD/NAD(P)-binding domain"/>
    <property type="match status" value="1"/>
</dbReference>
<evidence type="ECO:0000256" key="2">
    <source>
        <dbReference type="ARBA" id="ARBA00010790"/>
    </source>
</evidence>
<dbReference type="EMBL" id="ADVL01000061">
    <property type="protein sequence ID" value="EFH13462.1"/>
    <property type="molecule type" value="Genomic_DNA"/>
</dbReference>
<dbReference type="Pfam" id="PF00732">
    <property type="entry name" value="GMC_oxred_N"/>
    <property type="match status" value="1"/>
</dbReference>
<dbReference type="SUPFAM" id="SSF51905">
    <property type="entry name" value="FAD/NAD(P)-binding domain"/>
    <property type="match status" value="1"/>
</dbReference>
<dbReference type="PROSITE" id="PS00623">
    <property type="entry name" value="GMC_OXRED_1"/>
    <property type="match status" value="1"/>
</dbReference>
<dbReference type="InterPro" id="IPR000172">
    <property type="entry name" value="GMC_OxRdtase_N"/>
</dbReference>
<name>D5RGV0_9PROT</name>
<dbReference type="OrthoDB" id="9785276at2"/>
<proteinExistence type="inferred from homology"/>
<dbReference type="InterPro" id="IPR007867">
    <property type="entry name" value="GMC_OxRtase_C"/>
</dbReference>
<evidence type="ECO:0000256" key="4">
    <source>
        <dbReference type="ARBA" id="ARBA00022827"/>
    </source>
</evidence>
<organism evidence="9 10">
    <name type="scientific">Pseudoroseomonas cervicalis ATCC 49957</name>
    <dbReference type="NCBI Taxonomy" id="525371"/>
    <lineage>
        <taxon>Bacteria</taxon>
        <taxon>Pseudomonadati</taxon>
        <taxon>Pseudomonadota</taxon>
        <taxon>Alphaproteobacteria</taxon>
        <taxon>Acetobacterales</taxon>
        <taxon>Roseomonadaceae</taxon>
        <taxon>Roseomonas</taxon>
    </lineage>
</organism>